<evidence type="ECO:0000259" key="7">
    <source>
        <dbReference type="Pfam" id="PF22692"/>
    </source>
</evidence>
<dbReference type="SUPFAM" id="SSF117143">
    <property type="entry name" value="Flagellar hook protein flgE"/>
    <property type="match status" value="1"/>
</dbReference>
<evidence type="ECO:0000256" key="4">
    <source>
        <dbReference type="RuleBase" id="RU362116"/>
    </source>
</evidence>
<dbReference type="AlphaFoldDB" id="A6W8K5"/>
<organism evidence="8 9">
    <name type="scientific">Kineococcus radiotolerans (strain ATCC BAA-149 / DSM 14245 / SRS30216)</name>
    <dbReference type="NCBI Taxonomy" id="266940"/>
    <lineage>
        <taxon>Bacteria</taxon>
        <taxon>Bacillati</taxon>
        <taxon>Actinomycetota</taxon>
        <taxon>Actinomycetes</taxon>
        <taxon>Kineosporiales</taxon>
        <taxon>Kineosporiaceae</taxon>
        <taxon>Kineococcus</taxon>
    </lineage>
</organism>
<feature type="domain" description="Flagellar hook protein FlgE/F/G-like D1" evidence="7">
    <location>
        <begin position="96"/>
        <end position="161"/>
    </location>
</feature>
<dbReference type="Pfam" id="PF22692">
    <property type="entry name" value="LlgE_F_G_D1"/>
    <property type="match status" value="1"/>
</dbReference>
<dbReference type="KEGG" id="kra:Krad_1658"/>
<dbReference type="GO" id="GO:0071978">
    <property type="term" value="P:bacterial-type flagellum-dependent swarming motility"/>
    <property type="evidence" value="ECO:0007669"/>
    <property type="project" value="TreeGrafter"/>
</dbReference>
<dbReference type="EMBL" id="CP000750">
    <property type="protein sequence ID" value="ABS03144.1"/>
    <property type="molecule type" value="Genomic_DNA"/>
</dbReference>
<proteinExistence type="inferred from homology"/>
<keyword evidence="9" id="KW-1185">Reference proteome</keyword>
<comment type="function">
    <text evidence="4">A flexible structure which links the flagellar filament to the drive apparatus in the basal body.</text>
</comment>
<dbReference type="OrthoDB" id="9804559at2"/>
<evidence type="ECO:0000259" key="6">
    <source>
        <dbReference type="Pfam" id="PF06429"/>
    </source>
</evidence>
<dbReference type="STRING" id="266940.Krad_1658"/>
<reference evidence="9" key="1">
    <citation type="journal article" date="2008" name="PLoS ONE">
        <title>Survival in nuclear waste, extreme resistance, and potential applications gleaned from the genome sequence of Kineococcus radiotolerans SRS30216.</title>
        <authorList>
            <person name="Bagwell C.E."/>
            <person name="Bhat S."/>
            <person name="Hawkins G.M."/>
            <person name="Smith B.W."/>
            <person name="Biswas T."/>
            <person name="Hoover T.R."/>
            <person name="Saunders E."/>
            <person name="Han C.S."/>
            <person name="Tsodikov O.V."/>
            <person name="Shimkets L.J."/>
        </authorList>
    </citation>
    <scope>NUCLEOTIDE SEQUENCE [LARGE SCALE GENOMIC DNA]</scope>
    <source>
        <strain evidence="9">ATCC BAA-149 / DSM 14245 / SRS30216</strain>
    </source>
</reference>
<dbReference type="Pfam" id="PF06429">
    <property type="entry name" value="Flg_bbr_C"/>
    <property type="match status" value="1"/>
</dbReference>
<dbReference type="InterPro" id="IPR053967">
    <property type="entry name" value="LlgE_F_G-like_D1"/>
</dbReference>
<gene>
    <name evidence="8" type="ordered locus">Krad_1658</name>
</gene>
<dbReference type="GO" id="GO:0009424">
    <property type="term" value="C:bacterial-type flagellum hook"/>
    <property type="evidence" value="ECO:0007669"/>
    <property type="project" value="TreeGrafter"/>
</dbReference>
<dbReference type="eggNOG" id="COG1749">
    <property type="taxonomic scope" value="Bacteria"/>
</dbReference>
<dbReference type="HOGENOM" id="CLU_013687_2_4_11"/>
<feature type="domain" description="Flagellar basal-body/hook protein C-terminal" evidence="6">
    <location>
        <begin position="416"/>
        <end position="460"/>
    </location>
</feature>
<dbReference type="InterPro" id="IPR037925">
    <property type="entry name" value="FlgE/F/G-like"/>
</dbReference>
<dbReference type="GO" id="GO:0005829">
    <property type="term" value="C:cytosol"/>
    <property type="evidence" value="ECO:0007669"/>
    <property type="project" value="TreeGrafter"/>
</dbReference>
<name>A6W8K5_KINRD</name>
<dbReference type="Pfam" id="PF00460">
    <property type="entry name" value="Flg_bb_rod"/>
    <property type="match status" value="1"/>
</dbReference>
<dbReference type="InterPro" id="IPR020013">
    <property type="entry name" value="Flagellar_FlgE/F/G"/>
</dbReference>
<evidence type="ECO:0000313" key="8">
    <source>
        <dbReference type="EMBL" id="ABS03144.1"/>
    </source>
</evidence>
<sequence>MLRSMFSGVSGLRSHQTMMDVVGNNIANVNTAGFKSSSVVFADTLSQLTKAAGAPTDAAAGTNPAQVGLGVRVNAITQNMTQGSAQATGKSTDLMLQGDGMFAIQQGDGTFYSRNGSFTLDANGSVVTNDGGYVMGWKADAAGAVNTNGQIGKLVIPSDTVMPAVATTEAKFKGNIDRTFKTPTALPAADQYVTGSSPGDGVIKGTAVTSSFSSYDDQGIATKVFVTFTNDVNYTAATAASTDANGVVTPAKAAVYEPTNVWHVKAVDSNGKEVVLKKADGTTAETVEFDPDGAAKGTNSMVATVEGAGTKADSTVSLDLTGLTSYVGTTGTSNVNPVADGAPIGTLTGFSFGTDGVITGNYSNGYKQTLGQIAIASFNNSAGLRKEGNSLYSVSTNSGQPVFGIAGSAGRGSILAGSLEMSNVDLSAEFTNLILAQRGFQANSKVITSSDELLQDLVNLKR</sequence>
<comment type="similarity">
    <text evidence="2 4">Belongs to the flagella basal body rod proteins family.</text>
</comment>
<dbReference type="InterPro" id="IPR037058">
    <property type="entry name" value="Falgellar_hook_FlgE_sf"/>
</dbReference>
<evidence type="ECO:0000259" key="5">
    <source>
        <dbReference type="Pfam" id="PF00460"/>
    </source>
</evidence>
<feature type="domain" description="Flagellar basal body rod protein N-terminal" evidence="5">
    <location>
        <begin position="8"/>
        <end position="35"/>
    </location>
</feature>
<dbReference type="Gene3D" id="2.60.98.20">
    <property type="entry name" value="Flagellar hook protein FlgE"/>
    <property type="match status" value="1"/>
</dbReference>
<keyword evidence="3 4" id="KW-0975">Bacterial flagellum</keyword>
<dbReference type="NCBIfam" id="TIGR03506">
    <property type="entry name" value="FlgEFG_subfam"/>
    <property type="match status" value="1"/>
</dbReference>
<evidence type="ECO:0000256" key="2">
    <source>
        <dbReference type="ARBA" id="ARBA00009677"/>
    </source>
</evidence>
<comment type="subcellular location">
    <subcellularLocation>
        <location evidence="1 4">Bacterial flagellum basal body</location>
    </subcellularLocation>
</comment>
<dbReference type="PANTHER" id="PTHR30435">
    <property type="entry name" value="FLAGELLAR PROTEIN"/>
    <property type="match status" value="1"/>
</dbReference>
<dbReference type="GO" id="GO:0009425">
    <property type="term" value="C:bacterial-type flagellum basal body"/>
    <property type="evidence" value="ECO:0007669"/>
    <property type="project" value="UniProtKB-SubCell"/>
</dbReference>
<accession>A6W8K5</accession>
<evidence type="ECO:0000313" key="9">
    <source>
        <dbReference type="Proteomes" id="UP000001116"/>
    </source>
</evidence>
<evidence type="ECO:0000256" key="1">
    <source>
        <dbReference type="ARBA" id="ARBA00004117"/>
    </source>
</evidence>
<dbReference type="InterPro" id="IPR001444">
    <property type="entry name" value="Flag_bb_rod_N"/>
</dbReference>
<dbReference type="Proteomes" id="UP000001116">
    <property type="component" value="Chromosome"/>
</dbReference>
<protein>
    <recommendedName>
        <fullName evidence="4">Flagellar hook protein FlgE</fullName>
    </recommendedName>
</protein>
<dbReference type="InterPro" id="IPR010930">
    <property type="entry name" value="Flg_bb/hook_C_dom"/>
</dbReference>
<dbReference type="PANTHER" id="PTHR30435:SF1">
    <property type="entry name" value="FLAGELLAR HOOK PROTEIN FLGE"/>
    <property type="match status" value="1"/>
</dbReference>
<evidence type="ECO:0000256" key="3">
    <source>
        <dbReference type="ARBA" id="ARBA00023143"/>
    </source>
</evidence>